<dbReference type="EMBL" id="CAJVQA010000808">
    <property type="protein sequence ID" value="CAG8491375.1"/>
    <property type="molecule type" value="Genomic_DNA"/>
</dbReference>
<accession>A0A9N8ZDC8</accession>
<dbReference type="CDD" id="cd00882">
    <property type="entry name" value="Ras_like_GTPase"/>
    <property type="match status" value="1"/>
</dbReference>
<dbReference type="Gene3D" id="3.40.50.300">
    <property type="entry name" value="P-loop containing nucleotide triphosphate hydrolases"/>
    <property type="match status" value="1"/>
</dbReference>
<proteinExistence type="predicted"/>
<reference evidence="1" key="1">
    <citation type="submission" date="2021-06" db="EMBL/GenBank/DDBJ databases">
        <authorList>
            <person name="Kallberg Y."/>
            <person name="Tangrot J."/>
            <person name="Rosling A."/>
        </authorList>
    </citation>
    <scope>NUCLEOTIDE SEQUENCE</scope>
    <source>
        <strain evidence="1">FL966</strain>
    </source>
</reference>
<dbReference type="AlphaFoldDB" id="A0A9N8ZDC8"/>
<protein>
    <submittedName>
        <fullName evidence="1">4735_t:CDS:1</fullName>
    </submittedName>
</protein>
<organism evidence="1 2">
    <name type="scientific">Cetraspora pellucida</name>
    <dbReference type="NCBI Taxonomy" id="1433469"/>
    <lineage>
        <taxon>Eukaryota</taxon>
        <taxon>Fungi</taxon>
        <taxon>Fungi incertae sedis</taxon>
        <taxon>Mucoromycota</taxon>
        <taxon>Glomeromycotina</taxon>
        <taxon>Glomeromycetes</taxon>
        <taxon>Diversisporales</taxon>
        <taxon>Gigasporaceae</taxon>
        <taxon>Cetraspora</taxon>
    </lineage>
</organism>
<comment type="caution">
    <text evidence="1">The sequence shown here is derived from an EMBL/GenBank/DDBJ whole genome shotgun (WGS) entry which is preliminary data.</text>
</comment>
<evidence type="ECO:0000313" key="2">
    <source>
        <dbReference type="Proteomes" id="UP000789759"/>
    </source>
</evidence>
<name>A0A9N8ZDC8_9GLOM</name>
<evidence type="ECO:0000313" key="1">
    <source>
        <dbReference type="EMBL" id="CAG8491375.1"/>
    </source>
</evidence>
<dbReference type="Proteomes" id="UP000789759">
    <property type="component" value="Unassembled WGS sequence"/>
</dbReference>
<keyword evidence="2" id="KW-1185">Reference proteome</keyword>
<sequence>MSITNQCILAIGKTGTGKSFTGKAFGAQNIIIGPSADSKVNEVTVHDIGNGSFYIDTPGFDDSDKDDETKRLILRTIFDKDIPNITTILWFTDPNNGATVSWEREAKFIESLADNFTGNVWDNTIIVTKGDKIENGPREAAKKVAIEKYEEKHKEPLNGEHDLLAKTGDFAIQLFESLPTDSDISETDLSSDELNERHIFKESEPERILVGYKSLMEEHPSHPIKLNFIKARCSKCPEYTDPRLAVPECHTEAEFSHGETENTHRGEIIHEHSDNLQDYHSGSLKAYHPDSCTSVHPGKLHDDKLDRSFGAWAVRLLTFGGVSWKISGFWDCCQNKLNSEGCKKVYPCCKNDNEGCCQKYSCCDNGPNNSGCQKKYGCCNQSDTSEGCQSIYNLCKHNVDESPCSMICKECGKDSNTEGCKQQCKNCKNAQTENGCIITSHAFLPN</sequence>
<dbReference type="InterPro" id="IPR027417">
    <property type="entry name" value="P-loop_NTPase"/>
</dbReference>
<dbReference type="OrthoDB" id="8954335at2759"/>
<gene>
    <name evidence="1" type="ORF">CPELLU_LOCUS1995</name>
</gene>
<dbReference type="SUPFAM" id="SSF52540">
    <property type="entry name" value="P-loop containing nucleoside triphosphate hydrolases"/>
    <property type="match status" value="1"/>
</dbReference>